<dbReference type="Pfam" id="PF05199">
    <property type="entry name" value="GMC_oxred_C"/>
    <property type="match status" value="1"/>
</dbReference>
<dbReference type="InterPro" id="IPR036188">
    <property type="entry name" value="FAD/NAD-bd_sf"/>
</dbReference>
<dbReference type="GO" id="GO:0050660">
    <property type="term" value="F:flavin adenine dinucleotide binding"/>
    <property type="evidence" value="ECO:0007669"/>
    <property type="project" value="InterPro"/>
</dbReference>
<dbReference type="HOGENOM" id="CLU_047144_0_0_1"/>
<dbReference type="OrthoDB" id="5070006at2759"/>
<organism evidence="4">
    <name type="scientific">Fusarium oxysporum f. sp. vasinfectum 25433</name>
    <dbReference type="NCBI Taxonomy" id="1089449"/>
    <lineage>
        <taxon>Eukaryota</taxon>
        <taxon>Fungi</taxon>
        <taxon>Dikarya</taxon>
        <taxon>Ascomycota</taxon>
        <taxon>Pezizomycotina</taxon>
        <taxon>Sordariomycetes</taxon>
        <taxon>Hypocreomycetidae</taxon>
        <taxon>Hypocreales</taxon>
        <taxon>Nectriaceae</taxon>
        <taxon>Fusarium</taxon>
        <taxon>Fusarium oxysporum species complex</taxon>
    </lineage>
</organism>
<name>X0M4K1_FUSOX</name>
<dbReference type="PANTHER" id="PTHR11552">
    <property type="entry name" value="GLUCOSE-METHANOL-CHOLINE GMC OXIDOREDUCTASE"/>
    <property type="match status" value="1"/>
</dbReference>
<sequence>MPKSKHSHSPALLDEPPSKRRSNHVSWANAGKNTKQADNIGVSKRPRIFQPGDAWDGRSSRSEDLFGNGDSYNVLAEHQLGDCFSVGGSSNSVTDLWGNNITTPHNFIDLAPQLFNKFIGGEIQASPTEIHNNILANSISSAPVMLNLKNMLLDIFTYPVIGDSPAYDVHAPLIQTTSDDLQSAMAEARTPANPMSEANSESPVTGDSGIWWQESSPHSPPVEQENLEVLQKLAIKGPSNNHSQDTKPTASKNQKQHICEADQIDELWRDRDHIHQTVHDLGKLGDRLQGWNKHQMDASRHTKGIEDEDEGTRNHLGLLVDYIGTTFRSTEEHLSTLFVNAELGYEKDLKSLAEAVDLTRDAFERQLVPTKEVLPGSSVNSKDEVEDYIKNTAWGHHASCTCPIGADDDDMAVLDSKFRVWGVKGLRVVDASVYPKIPGTFTAFSTFIVAEKAADDILKSLSDS</sequence>
<evidence type="ECO:0000313" key="4">
    <source>
        <dbReference type="EMBL" id="EXM15600.1"/>
    </source>
</evidence>
<reference evidence="4" key="1">
    <citation type="submission" date="2011-11" db="EMBL/GenBank/DDBJ databases">
        <title>The Genome Sequence of Fusarium oxysporum Cotton.</title>
        <authorList>
            <consortium name="The Broad Institute Genome Sequencing Platform"/>
            <person name="Ma L.-J."/>
            <person name="Gale L.R."/>
            <person name="Schwartz D.C."/>
            <person name="Zhou S."/>
            <person name="Corby-Kistler H."/>
            <person name="Young S.K."/>
            <person name="Zeng Q."/>
            <person name="Gargeya S."/>
            <person name="Fitzgerald M."/>
            <person name="Haas B."/>
            <person name="Abouelleil A."/>
            <person name="Alvarado L."/>
            <person name="Arachchi H.M."/>
            <person name="Berlin A."/>
            <person name="Brown A."/>
            <person name="Chapman S.B."/>
            <person name="Chen Z."/>
            <person name="Dunbar C."/>
            <person name="Freedman E."/>
            <person name="Gearin G."/>
            <person name="Goldberg J."/>
            <person name="Griggs A."/>
            <person name="Gujja S."/>
            <person name="Heiman D."/>
            <person name="Howarth C."/>
            <person name="Larson L."/>
            <person name="Lui A."/>
            <person name="MacDonald P.J.P."/>
            <person name="Montmayeur A."/>
            <person name="Murphy C."/>
            <person name="Neiman D."/>
            <person name="Pearson M."/>
            <person name="Priest M."/>
            <person name="Roberts A."/>
            <person name="Saif S."/>
            <person name="Shea T."/>
            <person name="Shenoy N."/>
            <person name="Sisk P."/>
            <person name="Stolte C."/>
            <person name="Sykes S."/>
            <person name="Wortman J."/>
            <person name="Nusbaum C."/>
            <person name="Birren B."/>
        </authorList>
    </citation>
    <scope>NUCLEOTIDE SEQUENCE [LARGE SCALE GENOMIC DNA]</scope>
    <source>
        <strain evidence="4">25433</strain>
    </source>
</reference>
<feature type="region of interest" description="Disordered" evidence="2">
    <location>
        <begin position="237"/>
        <end position="257"/>
    </location>
</feature>
<dbReference type="AlphaFoldDB" id="X0M4K1"/>
<feature type="region of interest" description="Disordered" evidence="2">
    <location>
        <begin position="1"/>
        <end position="62"/>
    </location>
</feature>
<dbReference type="Gene3D" id="3.30.560.10">
    <property type="entry name" value="Glucose Oxidase, domain 3"/>
    <property type="match status" value="1"/>
</dbReference>
<feature type="region of interest" description="Disordered" evidence="2">
    <location>
        <begin position="188"/>
        <end position="223"/>
    </location>
</feature>
<feature type="compositionally biased region" description="Polar residues" evidence="2">
    <location>
        <begin position="238"/>
        <end position="253"/>
    </location>
</feature>
<evidence type="ECO:0000256" key="2">
    <source>
        <dbReference type="SAM" id="MobiDB-lite"/>
    </source>
</evidence>
<comment type="similarity">
    <text evidence="1">Belongs to the GMC oxidoreductase family.</text>
</comment>
<gene>
    <name evidence="4" type="ORF">FOTG_16044</name>
</gene>
<proteinExistence type="inferred from homology"/>
<evidence type="ECO:0000259" key="3">
    <source>
        <dbReference type="Pfam" id="PF05199"/>
    </source>
</evidence>
<dbReference type="GO" id="GO:0016614">
    <property type="term" value="F:oxidoreductase activity, acting on CH-OH group of donors"/>
    <property type="evidence" value="ECO:0007669"/>
    <property type="project" value="InterPro"/>
</dbReference>
<dbReference type="SUPFAM" id="SSF51905">
    <property type="entry name" value="FAD/NAD(P)-binding domain"/>
    <property type="match status" value="1"/>
</dbReference>
<evidence type="ECO:0000256" key="1">
    <source>
        <dbReference type="ARBA" id="ARBA00010790"/>
    </source>
</evidence>
<dbReference type="InterPro" id="IPR012132">
    <property type="entry name" value="GMC_OxRdtase"/>
</dbReference>
<reference evidence="4" key="2">
    <citation type="submission" date="2012-05" db="EMBL/GenBank/DDBJ databases">
        <title>The Genome Annotation of Fusarium oxysporum Cotton.</title>
        <authorList>
            <consortium name="The Broad Institute Genomics Platform"/>
            <person name="Ma L.-J."/>
            <person name="Corby-Kistler H."/>
            <person name="Broz K."/>
            <person name="Gale L.R."/>
            <person name="Jonkers W."/>
            <person name="O'Donnell K."/>
            <person name="Ploetz R."/>
            <person name="Steinberg C."/>
            <person name="Schwartz D.C."/>
            <person name="VanEtten H."/>
            <person name="Zhou S."/>
            <person name="Young S.K."/>
            <person name="Zeng Q."/>
            <person name="Gargeya S."/>
            <person name="Fitzgerald M."/>
            <person name="Abouelleil A."/>
            <person name="Alvarado L."/>
            <person name="Chapman S.B."/>
            <person name="Gainer-Dewar J."/>
            <person name="Goldberg J."/>
            <person name="Griggs A."/>
            <person name="Gujja S."/>
            <person name="Hansen M."/>
            <person name="Howarth C."/>
            <person name="Imamovic A."/>
            <person name="Ireland A."/>
            <person name="Larimer J."/>
            <person name="McCowan C."/>
            <person name="Murphy C."/>
            <person name="Pearson M."/>
            <person name="Poon T.W."/>
            <person name="Priest M."/>
            <person name="Roberts A."/>
            <person name="Saif S."/>
            <person name="Shea T."/>
            <person name="Sykes S."/>
            <person name="Wortman J."/>
            <person name="Nusbaum C."/>
            <person name="Birren B."/>
        </authorList>
    </citation>
    <scope>NUCLEOTIDE SEQUENCE</scope>
    <source>
        <strain evidence="4">25433</strain>
    </source>
</reference>
<dbReference type="InterPro" id="IPR007867">
    <property type="entry name" value="GMC_OxRtase_C"/>
</dbReference>
<dbReference type="Gene3D" id="3.50.50.60">
    <property type="entry name" value="FAD/NAD(P)-binding domain"/>
    <property type="match status" value="1"/>
</dbReference>
<dbReference type="Proteomes" id="UP000030701">
    <property type="component" value="Unassembled WGS sequence"/>
</dbReference>
<accession>X0M4K1</accession>
<feature type="compositionally biased region" description="Polar residues" evidence="2">
    <location>
        <begin position="196"/>
        <end position="205"/>
    </location>
</feature>
<feature type="domain" description="Glucose-methanol-choline oxidoreductase C-terminal" evidence="3">
    <location>
        <begin position="346"/>
        <end position="450"/>
    </location>
</feature>
<dbReference type="PANTHER" id="PTHR11552:SF100">
    <property type="entry name" value="DEHYDROGENASE, PUTATIVE (AFU_ORTHOLOGUE AFUA_5G00630)-RELATED"/>
    <property type="match status" value="1"/>
</dbReference>
<dbReference type="EMBL" id="JH658018">
    <property type="protein sequence ID" value="EXM15600.1"/>
    <property type="molecule type" value="Genomic_DNA"/>
</dbReference>
<protein>
    <recommendedName>
        <fullName evidence="3">Glucose-methanol-choline oxidoreductase C-terminal domain-containing protein</fullName>
    </recommendedName>
</protein>